<reference evidence="1" key="2">
    <citation type="journal article" date="2015" name="Fish Shellfish Immunol.">
        <title>Early steps in the European eel (Anguilla anguilla)-Vibrio vulnificus interaction in the gills: Role of the RtxA13 toxin.</title>
        <authorList>
            <person name="Callol A."/>
            <person name="Pajuelo D."/>
            <person name="Ebbesson L."/>
            <person name="Teles M."/>
            <person name="MacKenzie S."/>
            <person name="Amaro C."/>
        </authorList>
    </citation>
    <scope>NUCLEOTIDE SEQUENCE</scope>
</reference>
<accession>A0A0E9TU69</accession>
<proteinExistence type="predicted"/>
<dbReference type="AlphaFoldDB" id="A0A0E9TU69"/>
<organism evidence="1">
    <name type="scientific">Anguilla anguilla</name>
    <name type="common">European freshwater eel</name>
    <name type="synonym">Muraena anguilla</name>
    <dbReference type="NCBI Taxonomy" id="7936"/>
    <lineage>
        <taxon>Eukaryota</taxon>
        <taxon>Metazoa</taxon>
        <taxon>Chordata</taxon>
        <taxon>Craniata</taxon>
        <taxon>Vertebrata</taxon>
        <taxon>Euteleostomi</taxon>
        <taxon>Actinopterygii</taxon>
        <taxon>Neopterygii</taxon>
        <taxon>Teleostei</taxon>
        <taxon>Anguilliformes</taxon>
        <taxon>Anguillidae</taxon>
        <taxon>Anguilla</taxon>
    </lineage>
</organism>
<sequence length="32" mass="3543">MLVAFVVFVGLAGTGLILHSFPLHFNFIHMIT</sequence>
<reference evidence="1" key="1">
    <citation type="submission" date="2014-11" db="EMBL/GenBank/DDBJ databases">
        <authorList>
            <person name="Amaro Gonzalez C."/>
        </authorList>
    </citation>
    <scope>NUCLEOTIDE SEQUENCE</scope>
</reference>
<name>A0A0E9TU69_ANGAN</name>
<dbReference type="EMBL" id="GBXM01051353">
    <property type="protein sequence ID" value="JAH57224.1"/>
    <property type="molecule type" value="Transcribed_RNA"/>
</dbReference>
<evidence type="ECO:0000313" key="1">
    <source>
        <dbReference type="EMBL" id="JAH57224.1"/>
    </source>
</evidence>
<protein>
    <submittedName>
        <fullName evidence="1">Uncharacterized protein</fullName>
    </submittedName>
</protein>